<evidence type="ECO:0000313" key="1">
    <source>
        <dbReference type="EMBL" id="KAF0704696.1"/>
    </source>
</evidence>
<sequence>MCGTNEDLLERYLAEYWWRGLNKTDDIFDSFLRDMKICFVDNQ</sequence>
<dbReference type="EMBL" id="VUJU01013489">
    <property type="protein sequence ID" value="KAF0704696.1"/>
    <property type="molecule type" value="Genomic_DNA"/>
</dbReference>
<reference evidence="1 2" key="1">
    <citation type="submission" date="2019-08" db="EMBL/GenBank/DDBJ databases">
        <title>Whole genome of Aphis craccivora.</title>
        <authorList>
            <person name="Voronova N.V."/>
            <person name="Shulinski R.S."/>
            <person name="Bandarenka Y.V."/>
            <person name="Zhorov D.G."/>
            <person name="Warner D."/>
        </authorList>
    </citation>
    <scope>NUCLEOTIDE SEQUENCE [LARGE SCALE GENOMIC DNA]</scope>
    <source>
        <strain evidence="1">180601</strain>
        <tissue evidence="1">Whole Body</tissue>
    </source>
</reference>
<dbReference type="Proteomes" id="UP000478052">
    <property type="component" value="Unassembled WGS sequence"/>
</dbReference>
<name>A0A6G0VPG5_APHCR</name>
<protein>
    <submittedName>
        <fullName evidence="1">DDE Tnp IS1595 domain-containing protein</fullName>
    </submittedName>
</protein>
<dbReference type="OrthoDB" id="10475891at2759"/>
<accession>A0A6G0VPG5</accession>
<gene>
    <name evidence="1" type="ORF">FWK35_00034322</name>
</gene>
<dbReference type="AlphaFoldDB" id="A0A6G0VPG5"/>
<organism evidence="1 2">
    <name type="scientific">Aphis craccivora</name>
    <name type="common">Cowpea aphid</name>
    <dbReference type="NCBI Taxonomy" id="307492"/>
    <lineage>
        <taxon>Eukaryota</taxon>
        <taxon>Metazoa</taxon>
        <taxon>Ecdysozoa</taxon>
        <taxon>Arthropoda</taxon>
        <taxon>Hexapoda</taxon>
        <taxon>Insecta</taxon>
        <taxon>Pterygota</taxon>
        <taxon>Neoptera</taxon>
        <taxon>Paraneoptera</taxon>
        <taxon>Hemiptera</taxon>
        <taxon>Sternorrhyncha</taxon>
        <taxon>Aphidomorpha</taxon>
        <taxon>Aphidoidea</taxon>
        <taxon>Aphididae</taxon>
        <taxon>Aphidini</taxon>
        <taxon>Aphis</taxon>
        <taxon>Aphis</taxon>
    </lineage>
</organism>
<keyword evidence="2" id="KW-1185">Reference proteome</keyword>
<evidence type="ECO:0000313" key="2">
    <source>
        <dbReference type="Proteomes" id="UP000478052"/>
    </source>
</evidence>
<comment type="caution">
    <text evidence="1">The sequence shown here is derived from an EMBL/GenBank/DDBJ whole genome shotgun (WGS) entry which is preliminary data.</text>
</comment>
<proteinExistence type="predicted"/>